<keyword evidence="2" id="KW-1133">Transmembrane helix</keyword>
<evidence type="ECO:0000313" key="4">
    <source>
        <dbReference type="Proteomes" id="UP000518300"/>
    </source>
</evidence>
<feature type="transmembrane region" description="Helical" evidence="2">
    <location>
        <begin position="60"/>
        <end position="80"/>
    </location>
</feature>
<comment type="caution">
    <text evidence="3">The sequence shown here is derived from an EMBL/GenBank/DDBJ whole genome shotgun (WGS) entry which is preliminary data.</text>
</comment>
<proteinExistence type="predicted"/>
<feature type="compositionally biased region" description="Pro residues" evidence="1">
    <location>
        <begin position="96"/>
        <end position="108"/>
    </location>
</feature>
<sequence>MNTAKTLLNFVLAGALLGIIVASWIVPSFLGWYNETPYATQTMCNLPEVIRKTSSDVLRYQAIGAGIGALVMLVLGVLFVRRASRRARMQAGQTPPTAPPPAAPPATA</sequence>
<name>A0A848LHU2_9BACT</name>
<dbReference type="EMBL" id="JABBJJ010000068">
    <property type="protein sequence ID" value="NMO16478.1"/>
    <property type="molecule type" value="Genomic_DNA"/>
</dbReference>
<feature type="region of interest" description="Disordered" evidence="1">
    <location>
        <begin position="89"/>
        <end position="108"/>
    </location>
</feature>
<keyword evidence="2" id="KW-0472">Membrane</keyword>
<evidence type="ECO:0000256" key="2">
    <source>
        <dbReference type="SAM" id="Phobius"/>
    </source>
</evidence>
<gene>
    <name evidence="3" type="ORF">HG543_16670</name>
</gene>
<evidence type="ECO:0000256" key="1">
    <source>
        <dbReference type="SAM" id="MobiDB-lite"/>
    </source>
</evidence>
<feature type="transmembrane region" description="Helical" evidence="2">
    <location>
        <begin position="7"/>
        <end position="26"/>
    </location>
</feature>
<keyword evidence="2" id="KW-0812">Transmembrane</keyword>
<keyword evidence="4" id="KW-1185">Reference proteome</keyword>
<reference evidence="3 4" key="1">
    <citation type="submission" date="2020-04" db="EMBL/GenBank/DDBJ databases">
        <title>Draft genome of Pyxidicoccus fallax type strain.</title>
        <authorList>
            <person name="Whitworth D.E."/>
        </authorList>
    </citation>
    <scope>NUCLEOTIDE SEQUENCE [LARGE SCALE GENOMIC DNA]</scope>
    <source>
        <strain evidence="3 4">DSM 14698</strain>
    </source>
</reference>
<dbReference type="RefSeq" id="WP_169345767.1">
    <property type="nucleotide sequence ID" value="NZ_JABBJJ010000068.1"/>
</dbReference>
<dbReference type="AlphaFoldDB" id="A0A848LHU2"/>
<evidence type="ECO:0000313" key="3">
    <source>
        <dbReference type="EMBL" id="NMO16478.1"/>
    </source>
</evidence>
<organism evidence="3 4">
    <name type="scientific">Pyxidicoccus fallax</name>
    <dbReference type="NCBI Taxonomy" id="394095"/>
    <lineage>
        <taxon>Bacteria</taxon>
        <taxon>Pseudomonadati</taxon>
        <taxon>Myxococcota</taxon>
        <taxon>Myxococcia</taxon>
        <taxon>Myxococcales</taxon>
        <taxon>Cystobacterineae</taxon>
        <taxon>Myxococcaceae</taxon>
        <taxon>Pyxidicoccus</taxon>
    </lineage>
</organism>
<protein>
    <submittedName>
        <fullName evidence="3">Uncharacterized protein</fullName>
    </submittedName>
</protein>
<dbReference type="Proteomes" id="UP000518300">
    <property type="component" value="Unassembled WGS sequence"/>
</dbReference>
<accession>A0A848LHU2</accession>